<evidence type="ECO:0000313" key="2">
    <source>
        <dbReference type="EMBL" id="TCS83658.1"/>
    </source>
</evidence>
<feature type="transmembrane region" description="Helical" evidence="1">
    <location>
        <begin position="69"/>
        <end position="89"/>
    </location>
</feature>
<accession>A0A4R3KJI6</accession>
<keyword evidence="1" id="KW-0812">Transmembrane</keyword>
<reference evidence="2 3" key="1">
    <citation type="submission" date="2019-03" db="EMBL/GenBank/DDBJ databases">
        <title>Genomic Encyclopedia of Type Strains, Phase IV (KMG-IV): sequencing the most valuable type-strain genomes for metagenomic binning, comparative biology and taxonomic classification.</title>
        <authorList>
            <person name="Goeker M."/>
        </authorList>
    </citation>
    <scope>NUCLEOTIDE SEQUENCE [LARGE SCALE GENOMIC DNA]</scope>
    <source>
        <strain evidence="2 3">DSM 21100</strain>
    </source>
</reference>
<sequence>FGPIVHPYCRYSHFRCTSLFSIRCTLLLSVHTKDFIKLVLIAIVLATPVAWYIMNRWLQDFTYRIEVKWWMFALAGLLAVVIALLTVSFQSVKTALMNPVKSLRSE</sequence>
<protein>
    <recommendedName>
        <fullName evidence="4">FtsX-like permease family protein</fullName>
    </recommendedName>
</protein>
<proteinExistence type="predicted"/>
<dbReference type="EMBL" id="SMAD01000031">
    <property type="protein sequence ID" value="TCS83658.1"/>
    <property type="molecule type" value="Genomic_DNA"/>
</dbReference>
<evidence type="ECO:0000256" key="1">
    <source>
        <dbReference type="SAM" id="Phobius"/>
    </source>
</evidence>
<dbReference type="AlphaFoldDB" id="A0A4R3KJI6"/>
<gene>
    <name evidence="2" type="ORF">EDD80_1314</name>
</gene>
<feature type="transmembrane region" description="Helical" evidence="1">
    <location>
        <begin position="35"/>
        <end position="54"/>
    </location>
</feature>
<keyword evidence="1" id="KW-0472">Membrane</keyword>
<dbReference type="RefSeq" id="WP_394345232.1">
    <property type="nucleotide sequence ID" value="NZ_SMAD01000031.1"/>
</dbReference>
<keyword evidence="1" id="KW-1133">Transmembrane helix</keyword>
<comment type="caution">
    <text evidence="2">The sequence shown here is derived from an EMBL/GenBank/DDBJ whole genome shotgun (WGS) entry which is preliminary data.</text>
</comment>
<dbReference type="Proteomes" id="UP000295807">
    <property type="component" value="Unassembled WGS sequence"/>
</dbReference>
<evidence type="ECO:0000313" key="3">
    <source>
        <dbReference type="Proteomes" id="UP000295807"/>
    </source>
</evidence>
<feature type="non-terminal residue" evidence="2">
    <location>
        <position position="1"/>
    </location>
</feature>
<keyword evidence="3" id="KW-1185">Reference proteome</keyword>
<evidence type="ECO:0008006" key="4">
    <source>
        <dbReference type="Google" id="ProtNLM"/>
    </source>
</evidence>
<organism evidence="2 3">
    <name type="scientific">Anseongella ginsenosidimutans</name>
    <dbReference type="NCBI Taxonomy" id="496056"/>
    <lineage>
        <taxon>Bacteria</taxon>
        <taxon>Pseudomonadati</taxon>
        <taxon>Bacteroidota</taxon>
        <taxon>Sphingobacteriia</taxon>
        <taxon>Sphingobacteriales</taxon>
        <taxon>Sphingobacteriaceae</taxon>
        <taxon>Anseongella</taxon>
    </lineage>
</organism>
<name>A0A4R3KJI6_9SPHI</name>